<dbReference type="InterPro" id="IPR013806">
    <property type="entry name" value="Kringle-like"/>
</dbReference>
<dbReference type="SMART" id="SM00020">
    <property type="entry name" value="Tryp_SPc"/>
    <property type="match status" value="1"/>
</dbReference>
<evidence type="ECO:0000256" key="10">
    <source>
        <dbReference type="ARBA" id="ARBA00023157"/>
    </source>
</evidence>
<dbReference type="SUPFAM" id="SSF57196">
    <property type="entry name" value="EGF/Laminin"/>
    <property type="match status" value="1"/>
</dbReference>
<dbReference type="InterPro" id="IPR038178">
    <property type="entry name" value="Kringle_sf"/>
</dbReference>
<keyword evidence="5" id="KW-0645">Protease</keyword>
<keyword evidence="25" id="KW-1267">Proteomics identification</keyword>
<dbReference type="FunFam" id="2.10.25.10:FF:000404">
    <property type="entry name" value="Weary, isoform B"/>
    <property type="match status" value="1"/>
</dbReference>
<gene>
    <name evidence="22" type="ORF">ROHU_013187</name>
    <name evidence="23" type="ORF">ROHU_019368</name>
</gene>
<comment type="catalytic activity">
    <reaction evidence="13">
        <text>Preferential cleavage: Arg-|-Xaa, Lys-|-Xaa.</text>
        <dbReference type="EC" id="3.4.21.4"/>
    </reaction>
</comment>
<evidence type="ECO:0000256" key="14">
    <source>
        <dbReference type="ARBA" id="ARBA00038868"/>
    </source>
</evidence>
<dbReference type="PRINTS" id="PR00722">
    <property type="entry name" value="CHYMOTRYPSIN"/>
</dbReference>
<keyword evidence="24" id="KW-1185">Reference proteome</keyword>
<dbReference type="PROSITE" id="PS50240">
    <property type="entry name" value="TRYPSIN_DOM"/>
    <property type="match status" value="1"/>
</dbReference>
<dbReference type="FunFam" id="2.40.10.10:FF:000002">
    <property type="entry name" value="Transmembrane protease serine"/>
    <property type="match status" value="1"/>
</dbReference>
<feature type="domain" description="Kringle" evidence="20">
    <location>
        <begin position="205"/>
        <end position="258"/>
    </location>
</feature>
<feature type="domain" description="EGF-like" evidence="19">
    <location>
        <begin position="164"/>
        <end position="200"/>
    </location>
</feature>
<protein>
    <recommendedName>
        <fullName evidence="14">trypsin</fullName>
        <ecNumber evidence="14">3.4.21.4</ecNumber>
    </recommendedName>
</protein>
<dbReference type="GO" id="GO:0006508">
    <property type="term" value="P:proteolysis"/>
    <property type="evidence" value="ECO:0007669"/>
    <property type="project" value="UniProtKB-KW"/>
</dbReference>
<comment type="subcellular location">
    <subcellularLocation>
        <location evidence="1">Secreted</location>
        <location evidence="1">Extracellular space</location>
    </subcellularLocation>
</comment>
<dbReference type="Pfam" id="PF00008">
    <property type="entry name" value="EGF"/>
    <property type="match status" value="2"/>
</dbReference>
<evidence type="ECO:0000256" key="5">
    <source>
        <dbReference type="ARBA" id="ARBA00022670"/>
    </source>
</evidence>
<dbReference type="InterPro" id="IPR043504">
    <property type="entry name" value="Peptidase_S1_PA_chymotrypsin"/>
</dbReference>
<evidence type="ECO:0000256" key="7">
    <source>
        <dbReference type="ARBA" id="ARBA00022737"/>
    </source>
</evidence>
<keyword evidence="2" id="KW-0964">Secreted</keyword>
<dbReference type="SMART" id="SM00181">
    <property type="entry name" value="EGF"/>
    <property type="match status" value="3"/>
</dbReference>
<dbReference type="InterPro" id="IPR033116">
    <property type="entry name" value="TRYPSIN_SER"/>
</dbReference>
<dbReference type="STRING" id="84645.A0A498NEC0"/>
<evidence type="ECO:0000313" key="24">
    <source>
        <dbReference type="Proteomes" id="UP000290572"/>
    </source>
</evidence>
<dbReference type="AlphaFoldDB" id="A0A498NEC0"/>
<feature type="domain" description="EGF-like" evidence="19">
    <location>
        <begin position="88"/>
        <end position="124"/>
    </location>
</feature>
<evidence type="ECO:0000259" key="20">
    <source>
        <dbReference type="PROSITE" id="PS50070"/>
    </source>
</evidence>
<dbReference type="GO" id="GO:0004252">
    <property type="term" value="F:serine-type endopeptidase activity"/>
    <property type="evidence" value="ECO:0007669"/>
    <property type="project" value="UniProtKB-EC"/>
</dbReference>
<evidence type="ECO:0000256" key="13">
    <source>
        <dbReference type="ARBA" id="ARBA00036320"/>
    </source>
</evidence>
<dbReference type="InterPro" id="IPR000742">
    <property type="entry name" value="EGF"/>
</dbReference>
<dbReference type="GO" id="GO:0005615">
    <property type="term" value="C:extracellular space"/>
    <property type="evidence" value="ECO:0007669"/>
    <property type="project" value="TreeGrafter"/>
</dbReference>
<evidence type="ECO:0000256" key="11">
    <source>
        <dbReference type="ARBA" id="ARBA00023180"/>
    </source>
</evidence>
<keyword evidence="8" id="KW-0378">Hydrolase</keyword>
<evidence type="ECO:0000256" key="2">
    <source>
        <dbReference type="ARBA" id="ARBA00022525"/>
    </source>
</evidence>
<accession>A0A498NEC0</accession>
<dbReference type="Gene3D" id="2.10.25.10">
    <property type="entry name" value="Laminin"/>
    <property type="match status" value="2"/>
</dbReference>
<comment type="similarity">
    <text evidence="12">Belongs to the peptidase S1 family. CLIP subfamily.</text>
</comment>
<keyword evidence="11" id="KW-0325">Glycoprotein</keyword>
<dbReference type="EMBL" id="QBIY01013469">
    <property type="protein sequence ID" value="RXN03737.1"/>
    <property type="molecule type" value="Genomic_DNA"/>
</dbReference>
<evidence type="ECO:0000256" key="3">
    <source>
        <dbReference type="ARBA" id="ARBA00022536"/>
    </source>
</evidence>
<dbReference type="PROSITE" id="PS50070">
    <property type="entry name" value="KRINGLE_2"/>
    <property type="match status" value="1"/>
</dbReference>
<evidence type="ECO:0007829" key="25">
    <source>
        <dbReference type="PeptideAtlas" id="A0A498NEC0"/>
    </source>
</evidence>
<dbReference type="FunFam" id="2.10.25.10:FF:000255">
    <property type="entry name" value="Sushi, nidogen and EGF-like domains 1"/>
    <property type="match status" value="1"/>
</dbReference>
<comment type="caution">
    <text evidence="15">Lacks conserved residue(s) required for the propagation of feature annotation.</text>
</comment>
<evidence type="ECO:0000256" key="16">
    <source>
        <dbReference type="PROSITE-ProRule" id="PRU00121"/>
    </source>
</evidence>
<dbReference type="PANTHER" id="PTHR24264">
    <property type="entry name" value="TRYPSIN-RELATED"/>
    <property type="match status" value="1"/>
</dbReference>
<dbReference type="InterPro" id="IPR001314">
    <property type="entry name" value="Peptidase_S1A"/>
</dbReference>
<name>A0A498NEC0_LABRO</name>
<sequence>MNLKLLLLLLFLFALFIPAQLKKDKQDKHDKHEERGKHGHHDKHGKHGGKHGKRGKERLESLKAEFSSSDDSDDDEDANDWLFELQGLRGKCSPNPCLNGGQCEEKRDKFKCKCPKQFVGRRCERGKRVCKRGTCGAGFCLLTATPPYYKCKCIPPFAPPNCKTTAPCEPNPCQNNGKCVEDEDDFECVCPDGYSGQYCQVDPNDCYEGDEGQSYRGKVSETDDGDECLDWNSEIVLDKRIFPSGASTEGLGPHNFCRWQGNPGEHQFSQINHYSCPTNHITKGHYFIKFSYLCGKNQDYRVILGGLNLIHKEKTDQTVLVENIILHEKFNETPDVVYNDIALLKLKATNGECAKESQFVKAACLPKEPFADGTECSISGWGVTETSEYGSVHLLDAQVLLISQEACSSNKVYAALVDDNMFCAGYLKGGVDSCQGDSGGPLTCERDQKHYIYGIVSWGDSCGEKNKPGVYTRVLKYLDWINEKTGGPQ</sequence>
<evidence type="ECO:0000256" key="17">
    <source>
        <dbReference type="SAM" id="MobiDB-lite"/>
    </source>
</evidence>
<evidence type="ECO:0000313" key="23">
    <source>
        <dbReference type="EMBL" id="RXN28287.1"/>
    </source>
</evidence>
<feature type="signal peptide" evidence="18">
    <location>
        <begin position="1"/>
        <end position="21"/>
    </location>
</feature>
<dbReference type="SUPFAM" id="SSF57440">
    <property type="entry name" value="Kringle-like"/>
    <property type="match status" value="1"/>
</dbReference>
<dbReference type="PROSITE" id="PS50026">
    <property type="entry name" value="EGF_3"/>
    <property type="match status" value="2"/>
</dbReference>
<proteinExistence type="evidence at protein level"/>
<evidence type="ECO:0000256" key="18">
    <source>
        <dbReference type="SAM" id="SignalP"/>
    </source>
</evidence>
<keyword evidence="10 15" id="KW-1015">Disulfide bond</keyword>
<evidence type="ECO:0000256" key="4">
    <source>
        <dbReference type="ARBA" id="ARBA00022572"/>
    </source>
</evidence>
<dbReference type="SUPFAM" id="SSF50494">
    <property type="entry name" value="Trypsin-like serine proteases"/>
    <property type="match status" value="1"/>
</dbReference>
<keyword evidence="4 16" id="KW-0420">Kringle</keyword>
<keyword evidence="3 15" id="KW-0245">EGF-like domain</keyword>
<comment type="caution">
    <text evidence="23">The sequence shown here is derived from an EMBL/GenBank/DDBJ whole genome shotgun (WGS) entry which is preliminary data.</text>
</comment>
<dbReference type="SMART" id="SM00179">
    <property type="entry name" value="EGF_CA"/>
    <property type="match status" value="2"/>
</dbReference>
<keyword evidence="6 18" id="KW-0732">Signal</keyword>
<dbReference type="InterPro" id="IPR001881">
    <property type="entry name" value="EGF-like_Ca-bd_dom"/>
</dbReference>
<evidence type="ECO:0000256" key="6">
    <source>
        <dbReference type="ARBA" id="ARBA00022729"/>
    </source>
</evidence>
<evidence type="ECO:0000259" key="21">
    <source>
        <dbReference type="PROSITE" id="PS50240"/>
    </source>
</evidence>
<dbReference type="PROSITE" id="PS00022">
    <property type="entry name" value="EGF_1"/>
    <property type="match status" value="2"/>
</dbReference>
<keyword evidence="7" id="KW-0677">Repeat</keyword>
<feature type="region of interest" description="Disordered" evidence="17">
    <location>
        <begin position="24"/>
        <end position="56"/>
    </location>
</feature>
<dbReference type="Pfam" id="PF00089">
    <property type="entry name" value="Trypsin"/>
    <property type="match status" value="1"/>
</dbReference>
<dbReference type="SMART" id="SM00130">
    <property type="entry name" value="KR"/>
    <property type="match status" value="1"/>
</dbReference>
<feature type="compositionally biased region" description="Basic and acidic residues" evidence="17">
    <location>
        <begin position="24"/>
        <end position="36"/>
    </location>
</feature>
<dbReference type="InterPro" id="IPR050127">
    <property type="entry name" value="Serine_Proteases_S1"/>
</dbReference>
<evidence type="ECO:0000256" key="15">
    <source>
        <dbReference type="PROSITE-ProRule" id="PRU00076"/>
    </source>
</evidence>
<dbReference type="EMBL" id="QBIY01011886">
    <property type="protein sequence ID" value="RXN28287.1"/>
    <property type="molecule type" value="Genomic_DNA"/>
</dbReference>
<evidence type="ECO:0000256" key="9">
    <source>
        <dbReference type="ARBA" id="ARBA00022825"/>
    </source>
</evidence>
<feature type="compositionally biased region" description="Basic residues" evidence="17">
    <location>
        <begin position="37"/>
        <end position="56"/>
    </location>
</feature>
<evidence type="ECO:0000313" key="22">
    <source>
        <dbReference type="EMBL" id="RXN03737.1"/>
    </source>
</evidence>
<evidence type="ECO:0000256" key="1">
    <source>
        <dbReference type="ARBA" id="ARBA00004239"/>
    </source>
</evidence>
<dbReference type="InterPro" id="IPR009003">
    <property type="entry name" value="Peptidase_S1_PA"/>
</dbReference>
<dbReference type="InterPro" id="IPR000001">
    <property type="entry name" value="Kringle"/>
</dbReference>
<keyword evidence="9" id="KW-0720">Serine protease</keyword>
<feature type="disulfide bond" evidence="15">
    <location>
        <begin position="190"/>
        <end position="199"/>
    </location>
</feature>
<dbReference type="PROSITE" id="PS00135">
    <property type="entry name" value="TRYPSIN_SER"/>
    <property type="match status" value="1"/>
</dbReference>
<evidence type="ECO:0000256" key="12">
    <source>
        <dbReference type="ARBA" id="ARBA00024195"/>
    </source>
</evidence>
<dbReference type="CDD" id="cd00190">
    <property type="entry name" value="Tryp_SPc"/>
    <property type="match status" value="1"/>
</dbReference>
<dbReference type="PROSITE" id="PS01186">
    <property type="entry name" value="EGF_2"/>
    <property type="match status" value="1"/>
</dbReference>
<dbReference type="GO" id="GO:0005509">
    <property type="term" value="F:calcium ion binding"/>
    <property type="evidence" value="ECO:0007669"/>
    <property type="project" value="InterPro"/>
</dbReference>
<feature type="domain" description="Peptidase S1" evidence="21">
    <location>
        <begin position="281"/>
        <end position="486"/>
    </location>
</feature>
<dbReference type="PANTHER" id="PTHR24264:SF40">
    <property type="entry name" value="HYALURONAN-BINDING PROTEIN 2"/>
    <property type="match status" value="1"/>
</dbReference>
<reference evidence="23 24" key="1">
    <citation type="submission" date="2018-03" db="EMBL/GenBank/DDBJ databases">
        <title>Draft genome sequence of Rohu Carp (Labeo rohita).</title>
        <authorList>
            <person name="Das P."/>
            <person name="Kushwaha B."/>
            <person name="Joshi C.G."/>
            <person name="Kumar D."/>
            <person name="Nagpure N.S."/>
            <person name="Sahoo L."/>
            <person name="Das S.P."/>
            <person name="Bit A."/>
            <person name="Patnaik S."/>
            <person name="Meher P.K."/>
            <person name="Jayasankar P."/>
            <person name="Koringa P.G."/>
            <person name="Patel N.V."/>
            <person name="Hinsu A.T."/>
            <person name="Kumar R."/>
            <person name="Pandey M."/>
            <person name="Agarwal S."/>
            <person name="Srivastava S."/>
            <person name="Singh M."/>
            <person name="Iquebal M.A."/>
            <person name="Jaiswal S."/>
            <person name="Angadi U.B."/>
            <person name="Kumar N."/>
            <person name="Raza M."/>
            <person name="Shah T.M."/>
            <person name="Rai A."/>
            <person name="Jena J.K."/>
        </authorList>
    </citation>
    <scope>NUCLEOTIDE SEQUENCE [LARGE SCALE GENOMIC DNA]</scope>
    <source>
        <strain evidence="23">DASCIFA01</strain>
        <tissue evidence="23">Testis</tissue>
    </source>
</reference>
<dbReference type="CDD" id="cd00054">
    <property type="entry name" value="EGF_CA"/>
    <property type="match status" value="2"/>
</dbReference>
<organism evidence="23 24">
    <name type="scientific">Labeo rohita</name>
    <name type="common">Indian major carp</name>
    <name type="synonym">Cyprinus rohita</name>
    <dbReference type="NCBI Taxonomy" id="84645"/>
    <lineage>
        <taxon>Eukaryota</taxon>
        <taxon>Metazoa</taxon>
        <taxon>Chordata</taxon>
        <taxon>Craniata</taxon>
        <taxon>Vertebrata</taxon>
        <taxon>Euteleostomi</taxon>
        <taxon>Actinopterygii</taxon>
        <taxon>Neopterygii</taxon>
        <taxon>Teleostei</taxon>
        <taxon>Ostariophysi</taxon>
        <taxon>Cypriniformes</taxon>
        <taxon>Cyprinidae</taxon>
        <taxon>Labeoninae</taxon>
        <taxon>Labeonini</taxon>
        <taxon>Labeo</taxon>
    </lineage>
</organism>
<dbReference type="EC" id="3.4.21.4" evidence="14"/>
<feature type="disulfide bond" evidence="15">
    <location>
        <begin position="114"/>
        <end position="123"/>
    </location>
</feature>
<dbReference type="InterPro" id="IPR001254">
    <property type="entry name" value="Trypsin_dom"/>
</dbReference>
<dbReference type="Proteomes" id="UP000290572">
    <property type="component" value="Unassembled WGS sequence"/>
</dbReference>
<dbReference type="Gene3D" id="2.40.20.10">
    <property type="entry name" value="Plasminogen Kringle 4"/>
    <property type="match status" value="1"/>
</dbReference>
<feature type="chain" id="PRO_5036356189" description="trypsin" evidence="18">
    <location>
        <begin position="22"/>
        <end position="489"/>
    </location>
</feature>
<evidence type="ECO:0000259" key="19">
    <source>
        <dbReference type="PROSITE" id="PS50026"/>
    </source>
</evidence>
<dbReference type="Gene3D" id="2.40.10.10">
    <property type="entry name" value="Trypsin-like serine proteases"/>
    <property type="match status" value="2"/>
</dbReference>
<evidence type="ECO:0000256" key="8">
    <source>
        <dbReference type="ARBA" id="ARBA00022801"/>
    </source>
</evidence>